<dbReference type="InterPro" id="IPR015701">
    <property type="entry name" value="FNR"/>
</dbReference>
<evidence type="ECO:0000256" key="3">
    <source>
        <dbReference type="ARBA" id="ARBA00022827"/>
    </source>
</evidence>
<dbReference type="OrthoDB" id="1688044at2759"/>
<dbReference type="PANTHER" id="PTHR43314">
    <property type="match status" value="1"/>
</dbReference>
<name>A0A8S0TFQ0_OLEEU</name>
<keyword evidence="4" id="KW-0521">NADP</keyword>
<evidence type="ECO:0000313" key="6">
    <source>
        <dbReference type="EMBL" id="CAA3004191.1"/>
    </source>
</evidence>
<organism evidence="6 7">
    <name type="scientific">Olea europaea subsp. europaea</name>
    <dbReference type="NCBI Taxonomy" id="158383"/>
    <lineage>
        <taxon>Eukaryota</taxon>
        <taxon>Viridiplantae</taxon>
        <taxon>Streptophyta</taxon>
        <taxon>Embryophyta</taxon>
        <taxon>Tracheophyta</taxon>
        <taxon>Spermatophyta</taxon>
        <taxon>Magnoliopsida</taxon>
        <taxon>eudicotyledons</taxon>
        <taxon>Gunneridae</taxon>
        <taxon>Pentapetalae</taxon>
        <taxon>asterids</taxon>
        <taxon>lamiids</taxon>
        <taxon>Lamiales</taxon>
        <taxon>Oleaceae</taxon>
        <taxon>Oleeae</taxon>
        <taxon>Olea</taxon>
    </lineage>
</organism>
<dbReference type="GO" id="GO:0016491">
    <property type="term" value="F:oxidoreductase activity"/>
    <property type="evidence" value="ECO:0007669"/>
    <property type="project" value="UniProtKB-KW"/>
</dbReference>
<proteinExistence type="predicted"/>
<evidence type="ECO:0000256" key="2">
    <source>
        <dbReference type="ARBA" id="ARBA00022630"/>
    </source>
</evidence>
<dbReference type="EMBL" id="CACTIH010006119">
    <property type="protein sequence ID" value="CAA3004191.1"/>
    <property type="molecule type" value="Genomic_DNA"/>
</dbReference>
<keyword evidence="7" id="KW-1185">Reference proteome</keyword>
<keyword evidence="2" id="KW-0285">Flavoprotein</keyword>
<keyword evidence="5" id="KW-0560">Oxidoreductase</keyword>
<comment type="caution">
    <text evidence="6">The sequence shown here is derived from an EMBL/GenBank/DDBJ whole genome shotgun (WGS) entry which is preliminary data.</text>
</comment>
<keyword evidence="3" id="KW-0274">FAD</keyword>
<reference evidence="6 7" key="1">
    <citation type="submission" date="2019-12" db="EMBL/GenBank/DDBJ databases">
        <authorList>
            <person name="Alioto T."/>
            <person name="Alioto T."/>
            <person name="Gomez Garrido J."/>
        </authorList>
    </citation>
    <scope>NUCLEOTIDE SEQUENCE [LARGE SCALE GENOMIC DNA]</scope>
</reference>
<accession>A0A8S0TFQ0</accession>
<dbReference type="Proteomes" id="UP000594638">
    <property type="component" value="Unassembled WGS sequence"/>
</dbReference>
<protein>
    <submittedName>
        <fullName evidence="6">Uncharacterized protein</fullName>
    </submittedName>
</protein>
<dbReference type="AlphaFoldDB" id="A0A8S0TFQ0"/>
<evidence type="ECO:0000256" key="1">
    <source>
        <dbReference type="ARBA" id="ARBA00001974"/>
    </source>
</evidence>
<evidence type="ECO:0000313" key="7">
    <source>
        <dbReference type="Proteomes" id="UP000594638"/>
    </source>
</evidence>
<evidence type="ECO:0000256" key="5">
    <source>
        <dbReference type="ARBA" id="ARBA00023002"/>
    </source>
</evidence>
<comment type="cofactor">
    <cofactor evidence="1">
        <name>FAD</name>
        <dbReference type="ChEBI" id="CHEBI:57692"/>
    </cofactor>
</comment>
<dbReference type="Gramene" id="OE9A116407T1">
    <property type="protein sequence ID" value="OE9A116407C1"/>
    <property type="gene ID" value="OE9A116407"/>
</dbReference>
<gene>
    <name evidence="6" type="ORF">OLEA9_A116407</name>
</gene>
<sequence length="103" mass="11873">MEDVPTFKFRGLAWLFLGVANSDSLLYDDKLSKYFRTTRIISDMIVHLVKNRGAKVEAGWMMPGIQDTLQRIAEEKGESWDEKLTTEKEWTVAHSSILILLKL</sequence>
<evidence type="ECO:0000256" key="4">
    <source>
        <dbReference type="ARBA" id="ARBA00022857"/>
    </source>
</evidence>